<feature type="transmembrane region" description="Helical" evidence="16">
    <location>
        <begin position="94"/>
        <end position="114"/>
    </location>
</feature>
<evidence type="ECO:0000256" key="2">
    <source>
        <dbReference type="ARBA" id="ARBA00004308"/>
    </source>
</evidence>
<dbReference type="GO" id="GO:0045332">
    <property type="term" value="P:phospholipid translocation"/>
    <property type="evidence" value="ECO:0007669"/>
    <property type="project" value="TreeGrafter"/>
</dbReference>
<comment type="subcellular location">
    <subcellularLocation>
        <location evidence="2">Endomembrane system</location>
    </subcellularLocation>
    <subcellularLocation>
        <location evidence="1 16">Membrane</location>
        <topology evidence="1 16">Multi-pass membrane protein</topology>
    </subcellularLocation>
</comment>
<dbReference type="GO" id="GO:0005783">
    <property type="term" value="C:endoplasmic reticulum"/>
    <property type="evidence" value="ECO:0007669"/>
    <property type="project" value="TreeGrafter"/>
</dbReference>
<evidence type="ECO:0000256" key="6">
    <source>
        <dbReference type="ARBA" id="ARBA00022741"/>
    </source>
</evidence>
<dbReference type="InterPro" id="IPR018303">
    <property type="entry name" value="ATPase_P-typ_P_site"/>
</dbReference>
<comment type="similarity">
    <text evidence="3 16">Belongs to the cation transport ATPase (P-type) (TC 3.A.3) family. Type IV subfamily.</text>
</comment>
<dbReference type="InterPro" id="IPR032630">
    <property type="entry name" value="P_typ_ATPase_c"/>
</dbReference>
<evidence type="ECO:0000256" key="3">
    <source>
        <dbReference type="ARBA" id="ARBA00008109"/>
    </source>
</evidence>
<evidence type="ECO:0000259" key="20">
    <source>
        <dbReference type="Pfam" id="PF16212"/>
    </source>
</evidence>
<dbReference type="SUPFAM" id="SSF81660">
    <property type="entry name" value="Metal cation-transporting ATPase, ATP-binding domain N"/>
    <property type="match status" value="1"/>
</dbReference>
<feature type="transmembrane region" description="Helical" evidence="16">
    <location>
        <begin position="296"/>
        <end position="317"/>
    </location>
</feature>
<feature type="binding site" evidence="14">
    <location>
        <position position="583"/>
    </location>
    <ligand>
        <name>ATP</name>
        <dbReference type="ChEBI" id="CHEBI:30616"/>
    </ligand>
</feature>
<accession>A0A8J4TJ67</accession>
<dbReference type="InterPro" id="IPR023214">
    <property type="entry name" value="HAD_sf"/>
</dbReference>
<dbReference type="SFLD" id="SFLDS00003">
    <property type="entry name" value="Haloacid_Dehalogenase"/>
    <property type="match status" value="1"/>
</dbReference>
<feature type="transmembrane region" description="Helical" evidence="16">
    <location>
        <begin position="73"/>
        <end position="88"/>
    </location>
</feature>
<keyword evidence="7 14" id="KW-0067">ATP-binding</keyword>
<feature type="binding site" evidence="14">
    <location>
        <position position="409"/>
    </location>
    <ligand>
        <name>ATP</name>
        <dbReference type="ChEBI" id="CHEBI:30616"/>
    </ligand>
</feature>
<feature type="binding site" evidence="14">
    <location>
        <position position="889"/>
    </location>
    <ligand>
        <name>ATP</name>
        <dbReference type="ChEBI" id="CHEBI:30616"/>
    </ligand>
</feature>
<dbReference type="PANTHER" id="PTHR24092:SF175">
    <property type="entry name" value="PHOSPHOLIPID-TRANSPORTING ATPASE"/>
    <property type="match status" value="1"/>
</dbReference>
<dbReference type="InterPro" id="IPR006539">
    <property type="entry name" value="P-type_ATPase_IV"/>
</dbReference>
<evidence type="ECO:0000256" key="12">
    <source>
        <dbReference type="ARBA" id="ARBA00034036"/>
    </source>
</evidence>
<feature type="binding site" evidence="14">
    <location>
        <position position="625"/>
    </location>
    <ligand>
        <name>ATP</name>
        <dbReference type="ChEBI" id="CHEBI:30616"/>
    </ligand>
</feature>
<dbReference type="Proteomes" id="UP000748531">
    <property type="component" value="Unassembled WGS sequence"/>
</dbReference>
<dbReference type="InterPro" id="IPR001757">
    <property type="entry name" value="P_typ_ATPase"/>
</dbReference>
<dbReference type="InterPro" id="IPR023299">
    <property type="entry name" value="ATPase_P-typ_cyto_dom_N"/>
</dbReference>
<keyword evidence="11 16" id="KW-0472">Membrane</keyword>
<dbReference type="SUPFAM" id="SSF81653">
    <property type="entry name" value="Calcium ATPase, transduction domain A"/>
    <property type="match status" value="1"/>
</dbReference>
<dbReference type="PROSITE" id="PS00154">
    <property type="entry name" value="ATPASE_E1_E2"/>
    <property type="match status" value="1"/>
</dbReference>
<evidence type="ECO:0000256" key="17">
    <source>
        <dbReference type="SAM" id="MobiDB-lite"/>
    </source>
</evidence>
<feature type="active site" description="4-aspartylphosphate intermediate" evidence="13">
    <location>
        <position position="408"/>
    </location>
</feature>
<feature type="binding site" evidence="14">
    <location>
        <position position="798"/>
    </location>
    <ligand>
        <name>ATP</name>
        <dbReference type="ChEBI" id="CHEBI:30616"/>
    </ligand>
</feature>
<keyword evidence="6 14" id="KW-0547">Nucleotide-binding</keyword>
<dbReference type="GO" id="GO:0005524">
    <property type="term" value="F:ATP binding"/>
    <property type="evidence" value="ECO:0007669"/>
    <property type="project" value="UniProtKB-UniRule"/>
</dbReference>
<dbReference type="Pfam" id="PF16212">
    <property type="entry name" value="PhoLip_ATPase_C"/>
    <property type="match status" value="1"/>
</dbReference>
<dbReference type="InterPro" id="IPR032631">
    <property type="entry name" value="P-type_ATPase_N"/>
</dbReference>
<dbReference type="NCBIfam" id="TIGR01652">
    <property type="entry name" value="ATPase-Plipid"/>
    <property type="match status" value="1"/>
</dbReference>
<comment type="catalytic activity">
    <reaction evidence="12 16">
        <text>ATP + H2O + phospholipidSide 1 = ADP + phosphate + phospholipidSide 2.</text>
        <dbReference type="EC" id="7.6.2.1"/>
    </reaction>
</comment>
<sequence>MRRLWQKILIKLSIRRPPFPPERHIPLGPVSKTNFVCGEYPLTKLYGDNEITTSRYTWYGFIFQNLSEQAQRIANFYFICVAVVQLFTDSPVTPAISIIPLVFVFAVTLIKQGYEDWLRHKADRCVNHIRVEVVTEDGRLNTIKAMEITVGDIVLCRANDTFPCDLLLLSSSEQNGECFITTASLDGETNLKRFVAPELTKIYDSPDLLAKELRGSIICQQPVDDLYTFNGRINLDLSDGQKEVCPIGPGNLLLRGACLRNTDFVYACAVYTGQDTKMMLNSKGKRTKFSQVERKLNLYLALILCFLVVCSILSTILSFTKAQGGSWYTPPQRTSAWIVVQTFLGFIVLYNYIIPISLYVTIEVQKFVGSLFFEWDLNMYCQKINERAKVNTSDLIEEMGQVEYLFTDKTGTLTENCMEFRRFATATGEYSLKDRKLFTVLESSASRRASSPGDMEPELGKEIELSASESAASDSMDASEQEAVKSIHTLLIILALCHTVRVERSLPGETKKPGKKKKKRKDAAAPSKMIDGLSRIREPPKRGSSALRRASAAQAASQAFRESRRGRKFDVDDYIYQASSPDEKAFVEASRDLGVVYHGLDEAGMHVVTVHGFAVRYRQLDVLEFDATRKCMSVVLQPASSKSRETDEQPPVIILCKGAETSMLKRTTPDPEEYRQLASYNDALCEGLFNRTGECAGVDSEKAMQKVTDFASCGLRTLVMGARILSANQWREYKSELDTARGQLENREQALKRIYSKIESRFMLIGCTGIEDMLQDGVPETITALREAGIQVWVLTGDKEETAVNISYSAGHFFQGMNEARITKQEDLLSCNQELDKQLERIGEAKRLNEDEKFGIVIDGQSLNFALEAPLRPRFIQCCLEASTVLCCRLTPLQKAEVVRLIKESRNPPPVTAAIGDGANDVSMILEAHVSFGLFGKEGRQASRAADYAFGRFRFLKSAILYHGHTYYIRVAFLVLYFFYKNLLFTLPQMLFGFFCSYSAQTVYPELYLVFFNITMTSLPIFLFGIFEKPIPENILLNYPRLYRTIVRNRCLSRINLLLWLALATWHAFVIFFGLYFFAFRGQAGGGSNPSIGGGGSAVGDMICFGNLLMITIFITVNLKIYLFSYNLTWIILLGNVLAFLFNLIMFVFLNFFLFPLETGAQLFGTWSVLWGGAGLGTSWIGMIVLVLLALLPDLILRALTDQGWQWRLAELERERLEQDAGQDGTVVNMRMASPIEVRDAFETSHTQEPFNYVNPSFEWQNHGERIIPRNHRLPVQELFEQGPIDIYAPEAPQTKSRETLTSFSQIHTRQEHIASRQ</sequence>
<dbReference type="NCBIfam" id="TIGR01494">
    <property type="entry name" value="ATPase_P-type"/>
    <property type="match status" value="1"/>
</dbReference>
<protein>
    <recommendedName>
        <fullName evidence="16">Phospholipid-transporting ATPase</fullName>
        <ecNumber evidence="16">7.6.2.1</ecNumber>
    </recommendedName>
</protein>
<dbReference type="InterPro" id="IPR059000">
    <property type="entry name" value="ATPase_P-type_domA"/>
</dbReference>
<dbReference type="PANTHER" id="PTHR24092">
    <property type="entry name" value="PROBABLE PHOSPHOLIPID-TRANSPORTING ATPASE"/>
    <property type="match status" value="1"/>
</dbReference>
<feature type="binding site" evidence="15">
    <location>
        <position position="917"/>
    </location>
    <ligand>
        <name>Mg(2+)</name>
        <dbReference type="ChEBI" id="CHEBI:18420"/>
    </ligand>
</feature>
<feature type="transmembrane region" description="Helical" evidence="16">
    <location>
        <begin position="1007"/>
        <end position="1027"/>
    </location>
</feature>
<dbReference type="OrthoDB" id="377733at2759"/>
<dbReference type="InterPro" id="IPR008250">
    <property type="entry name" value="ATPase_P-typ_transduc_dom_A_sf"/>
</dbReference>
<evidence type="ECO:0000259" key="19">
    <source>
        <dbReference type="Pfam" id="PF16209"/>
    </source>
</evidence>
<dbReference type="InterPro" id="IPR023298">
    <property type="entry name" value="ATPase_P-typ_TM_dom_sf"/>
</dbReference>
<name>A0A8J4TJ67_9TREM</name>
<keyword evidence="5 15" id="KW-0479">Metal-binding</keyword>
<dbReference type="Gene3D" id="2.70.150.10">
    <property type="entry name" value="Calcium-transporting ATPase, cytoplasmic transduction domain A"/>
    <property type="match status" value="1"/>
</dbReference>
<feature type="transmembrane region" description="Helical" evidence="16">
    <location>
        <begin position="1098"/>
        <end position="1119"/>
    </location>
</feature>
<evidence type="ECO:0000256" key="4">
    <source>
        <dbReference type="ARBA" id="ARBA00022692"/>
    </source>
</evidence>
<dbReference type="Gene3D" id="3.40.1110.10">
    <property type="entry name" value="Calcium-transporting ATPase, cytoplasmic domain N"/>
    <property type="match status" value="1"/>
</dbReference>
<feature type="binding site" evidence="14">
    <location>
        <position position="657"/>
    </location>
    <ligand>
        <name>ATP</name>
        <dbReference type="ChEBI" id="CHEBI:30616"/>
    </ligand>
</feature>
<feature type="binding site" evidence="15">
    <location>
        <position position="921"/>
    </location>
    <ligand>
        <name>Mg(2+)</name>
        <dbReference type="ChEBI" id="CHEBI:18420"/>
    </ligand>
</feature>
<feature type="binding site" evidence="14">
    <location>
        <position position="920"/>
    </location>
    <ligand>
        <name>ATP</name>
        <dbReference type="ChEBI" id="CHEBI:30616"/>
    </ligand>
</feature>
<organism evidence="21 22">
    <name type="scientific">Paragonimus heterotremus</name>
    <dbReference type="NCBI Taxonomy" id="100268"/>
    <lineage>
        <taxon>Eukaryota</taxon>
        <taxon>Metazoa</taxon>
        <taxon>Spiralia</taxon>
        <taxon>Lophotrochozoa</taxon>
        <taxon>Platyhelminthes</taxon>
        <taxon>Trematoda</taxon>
        <taxon>Digenea</taxon>
        <taxon>Plagiorchiida</taxon>
        <taxon>Troglotremata</taxon>
        <taxon>Troglotrematidae</taxon>
        <taxon>Paragonimus</taxon>
    </lineage>
</organism>
<feature type="binding site" evidence="14">
    <location>
        <position position="410"/>
    </location>
    <ligand>
        <name>ATP</name>
        <dbReference type="ChEBI" id="CHEBI:30616"/>
    </ligand>
</feature>
<proteinExistence type="inferred from homology"/>
<feature type="transmembrane region" description="Helical" evidence="16">
    <location>
        <begin position="1169"/>
        <end position="1192"/>
    </location>
</feature>
<feature type="binding site" evidence="15">
    <location>
        <position position="410"/>
    </location>
    <ligand>
        <name>Mg(2+)</name>
        <dbReference type="ChEBI" id="CHEBI:18420"/>
    </ligand>
</feature>
<dbReference type="SUPFAM" id="SSF81665">
    <property type="entry name" value="Calcium ATPase, transmembrane domain M"/>
    <property type="match status" value="1"/>
</dbReference>
<dbReference type="SFLD" id="SFLDG00002">
    <property type="entry name" value="C1.7:_P-type_atpase_like"/>
    <property type="match status" value="1"/>
</dbReference>
<feature type="domain" description="P-type ATPase A" evidence="18">
    <location>
        <begin position="130"/>
        <end position="292"/>
    </location>
</feature>
<dbReference type="GO" id="GO:0005886">
    <property type="term" value="C:plasma membrane"/>
    <property type="evidence" value="ECO:0007669"/>
    <property type="project" value="TreeGrafter"/>
</dbReference>
<feature type="domain" description="P-type ATPase N-terminal" evidence="19">
    <location>
        <begin position="44"/>
        <end position="97"/>
    </location>
</feature>
<evidence type="ECO:0000256" key="8">
    <source>
        <dbReference type="ARBA" id="ARBA00022842"/>
    </source>
</evidence>
<evidence type="ECO:0000256" key="1">
    <source>
        <dbReference type="ARBA" id="ARBA00004141"/>
    </source>
</evidence>
<keyword evidence="8 15" id="KW-0460">Magnesium</keyword>
<evidence type="ECO:0000256" key="15">
    <source>
        <dbReference type="PIRSR" id="PIRSR606539-3"/>
    </source>
</evidence>
<dbReference type="Gene3D" id="3.40.50.1000">
    <property type="entry name" value="HAD superfamily/HAD-like"/>
    <property type="match status" value="1"/>
</dbReference>
<evidence type="ECO:0000313" key="21">
    <source>
        <dbReference type="EMBL" id="KAF5403602.1"/>
    </source>
</evidence>
<feature type="binding site" evidence="15">
    <location>
        <position position="408"/>
    </location>
    <ligand>
        <name>Mg(2+)</name>
        <dbReference type="ChEBI" id="CHEBI:18420"/>
    </ligand>
</feature>
<evidence type="ECO:0000256" key="9">
    <source>
        <dbReference type="ARBA" id="ARBA00022967"/>
    </source>
</evidence>
<feature type="transmembrane region" description="Helical" evidence="16">
    <location>
        <begin position="967"/>
        <end position="987"/>
    </location>
</feature>
<evidence type="ECO:0000313" key="22">
    <source>
        <dbReference type="Proteomes" id="UP000748531"/>
    </source>
</evidence>
<evidence type="ECO:0000256" key="14">
    <source>
        <dbReference type="PIRSR" id="PIRSR606539-2"/>
    </source>
</evidence>
<dbReference type="GO" id="GO:0016887">
    <property type="term" value="F:ATP hydrolysis activity"/>
    <property type="evidence" value="ECO:0007669"/>
    <property type="project" value="InterPro"/>
</dbReference>
<feature type="transmembrane region" description="Helical" evidence="16">
    <location>
        <begin position="337"/>
        <end position="362"/>
    </location>
</feature>
<dbReference type="InterPro" id="IPR044492">
    <property type="entry name" value="P_typ_ATPase_HD_dom"/>
</dbReference>
<feature type="transmembrane region" description="Helical" evidence="16">
    <location>
        <begin position="1057"/>
        <end position="1078"/>
    </location>
</feature>
<gene>
    <name evidence="21" type="ORF">PHET_03038</name>
</gene>
<dbReference type="EC" id="7.6.2.1" evidence="16"/>
<evidence type="ECO:0000256" key="11">
    <source>
        <dbReference type="ARBA" id="ARBA00023136"/>
    </source>
</evidence>
<reference evidence="21" key="1">
    <citation type="submission" date="2019-05" db="EMBL/GenBank/DDBJ databases">
        <title>Annotation for the trematode Paragonimus heterotremus.</title>
        <authorList>
            <person name="Choi Y.-J."/>
        </authorList>
    </citation>
    <scope>NUCLEOTIDE SEQUENCE</scope>
    <source>
        <strain evidence="21">LC</strain>
    </source>
</reference>
<feature type="binding site" evidence="14">
    <location>
        <position position="716"/>
    </location>
    <ligand>
        <name>ATP</name>
        <dbReference type="ChEBI" id="CHEBI:30616"/>
    </ligand>
</feature>
<feature type="binding site" evidence="14">
    <location>
        <position position="921"/>
    </location>
    <ligand>
        <name>ATP</name>
        <dbReference type="ChEBI" id="CHEBI:30616"/>
    </ligand>
</feature>
<dbReference type="InterPro" id="IPR036412">
    <property type="entry name" value="HAD-like_sf"/>
</dbReference>
<comment type="caution">
    <text evidence="21">The sequence shown here is derived from an EMBL/GenBank/DDBJ whole genome shotgun (WGS) entry which is preliminary data.</text>
</comment>
<comment type="cofactor">
    <cofactor evidence="15">
        <name>Mg(2+)</name>
        <dbReference type="ChEBI" id="CHEBI:18420"/>
    </cofactor>
</comment>
<dbReference type="EMBL" id="LUCH01001135">
    <property type="protein sequence ID" value="KAF5403602.1"/>
    <property type="molecule type" value="Genomic_DNA"/>
</dbReference>
<dbReference type="SUPFAM" id="SSF56784">
    <property type="entry name" value="HAD-like"/>
    <property type="match status" value="1"/>
</dbReference>
<dbReference type="Pfam" id="PF16209">
    <property type="entry name" value="PhoLip_ATPase_N"/>
    <property type="match status" value="1"/>
</dbReference>
<feature type="region of interest" description="Disordered" evidence="17">
    <location>
        <begin position="506"/>
        <end position="561"/>
    </location>
</feature>
<evidence type="ECO:0000256" key="7">
    <source>
        <dbReference type="ARBA" id="ARBA00022840"/>
    </source>
</evidence>
<evidence type="ECO:0000256" key="5">
    <source>
        <dbReference type="ARBA" id="ARBA00022723"/>
    </source>
</evidence>
<feature type="binding site" evidence="14">
    <location>
        <position position="797"/>
    </location>
    <ligand>
        <name>ATP</name>
        <dbReference type="ChEBI" id="CHEBI:30616"/>
    </ligand>
</feature>
<feature type="transmembrane region" description="Helical" evidence="16">
    <location>
        <begin position="1131"/>
        <end position="1157"/>
    </location>
</feature>
<evidence type="ECO:0000256" key="16">
    <source>
        <dbReference type="RuleBase" id="RU362033"/>
    </source>
</evidence>
<evidence type="ECO:0000256" key="13">
    <source>
        <dbReference type="PIRSR" id="PIRSR606539-1"/>
    </source>
</evidence>
<feature type="binding site" evidence="14">
    <location>
        <position position="895"/>
    </location>
    <ligand>
        <name>ATP</name>
        <dbReference type="ChEBI" id="CHEBI:30616"/>
    </ligand>
</feature>
<evidence type="ECO:0000256" key="10">
    <source>
        <dbReference type="ARBA" id="ARBA00022989"/>
    </source>
</evidence>
<dbReference type="GO" id="GO:0000287">
    <property type="term" value="F:magnesium ion binding"/>
    <property type="evidence" value="ECO:0007669"/>
    <property type="project" value="UniProtKB-UniRule"/>
</dbReference>
<keyword evidence="10 16" id="KW-1133">Transmembrane helix</keyword>
<dbReference type="FunFam" id="3.40.50.1000:FF:000014">
    <property type="entry name" value="Phospholipid-transporting ATPase"/>
    <property type="match status" value="1"/>
</dbReference>
<feature type="binding site" evidence="14">
    <location>
        <position position="796"/>
    </location>
    <ligand>
        <name>ATP</name>
        <dbReference type="ChEBI" id="CHEBI:30616"/>
    </ligand>
</feature>
<evidence type="ECO:0000259" key="18">
    <source>
        <dbReference type="Pfam" id="PF00122"/>
    </source>
</evidence>
<feature type="compositionally biased region" description="Low complexity" evidence="17">
    <location>
        <begin position="544"/>
        <end position="560"/>
    </location>
</feature>
<keyword evidence="9 16" id="KW-1278">Translocase</keyword>
<keyword evidence="22" id="KW-1185">Reference proteome</keyword>
<dbReference type="SFLD" id="SFLDF00027">
    <property type="entry name" value="p-type_atpase"/>
    <property type="match status" value="1"/>
</dbReference>
<keyword evidence="4 16" id="KW-0812">Transmembrane</keyword>
<dbReference type="Pfam" id="PF00122">
    <property type="entry name" value="E1-E2_ATPase"/>
    <property type="match status" value="1"/>
</dbReference>
<feature type="binding site" evidence="14">
    <location>
        <position position="408"/>
    </location>
    <ligand>
        <name>ATP</name>
        <dbReference type="ChEBI" id="CHEBI:30616"/>
    </ligand>
</feature>
<feature type="domain" description="P-type ATPase C-terminal" evidence="20">
    <location>
        <begin position="944"/>
        <end position="1202"/>
    </location>
</feature>
<dbReference type="GO" id="GO:0140326">
    <property type="term" value="F:ATPase-coupled intramembrane lipid transporter activity"/>
    <property type="evidence" value="ECO:0007669"/>
    <property type="project" value="UniProtKB-EC"/>
</dbReference>